<dbReference type="PROSITE" id="PS50885">
    <property type="entry name" value="HAMP"/>
    <property type="match status" value="1"/>
</dbReference>
<gene>
    <name evidence="15" type="ORF">SAMN05660652_02901</name>
</gene>
<dbReference type="GO" id="GO:0005886">
    <property type="term" value="C:plasma membrane"/>
    <property type="evidence" value="ECO:0007669"/>
    <property type="project" value="UniProtKB-SubCell"/>
</dbReference>
<evidence type="ECO:0000256" key="10">
    <source>
        <dbReference type="ARBA" id="ARBA00023136"/>
    </source>
</evidence>
<dbReference type="Pfam" id="PF00672">
    <property type="entry name" value="HAMP"/>
    <property type="match status" value="1"/>
</dbReference>
<dbReference type="Pfam" id="PF21085">
    <property type="entry name" value="CusS"/>
    <property type="match status" value="1"/>
</dbReference>
<feature type="transmembrane region" description="Helical" evidence="12">
    <location>
        <begin position="12"/>
        <end position="33"/>
    </location>
</feature>
<dbReference type="InterPro" id="IPR003661">
    <property type="entry name" value="HisK_dim/P_dom"/>
</dbReference>
<feature type="transmembrane region" description="Helical" evidence="12">
    <location>
        <begin position="171"/>
        <end position="192"/>
    </location>
</feature>
<keyword evidence="9" id="KW-0902">Two-component regulatory system</keyword>
<dbReference type="InterPro" id="IPR036097">
    <property type="entry name" value="HisK_dim/P_sf"/>
</dbReference>
<evidence type="ECO:0000256" key="4">
    <source>
        <dbReference type="ARBA" id="ARBA00022553"/>
    </source>
</evidence>
<dbReference type="InterPro" id="IPR003594">
    <property type="entry name" value="HATPase_dom"/>
</dbReference>
<dbReference type="RefSeq" id="WP_091938620.1">
    <property type="nucleotide sequence ID" value="NZ_FNCY01000013.1"/>
</dbReference>
<protein>
    <recommendedName>
        <fullName evidence="3">histidine kinase</fullName>
        <ecNumber evidence="3">2.7.13.3</ecNumber>
    </recommendedName>
</protein>
<evidence type="ECO:0000313" key="16">
    <source>
        <dbReference type="Proteomes" id="UP000198607"/>
    </source>
</evidence>
<proteinExistence type="predicted"/>
<evidence type="ECO:0000256" key="12">
    <source>
        <dbReference type="SAM" id="Phobius"/>
    </source>
</evidence>
<evidence type="ECO:0000256" key="2">
    <source>
        <dbReference type="ARBA" id="ARBA00004429"/>
    </source>
</evidence>
<dbReference type="SMART" id="SM00304">
    <property type="entry name" value="HAMP"/>
    <property type="match status" value="1"/>
</dbReference>
<dbReference type="SUPFAM" id="SSF47384">
    <property type="entry name" value="Homodimeric domain of signal transducing histidine kinase"/>
    <property type="match status" value="1"/>
</dbReference>
<dbReference type="STRING" id="83767.SAMN05660652_02901"/>
<evidence type="ECO:0000259" key="13">
    <source>
        <dbReference type="PROSITE" id="PS50109"/>
    </source>
</evidence>
<dbReference type="Gene3D" id="3.30.565.10">
    <property type="entry name" value="Histidine kinase-like ATPase, C-terminal domain"/>
    <property type="match status" value="1"/>
</dbReference>
<dbReference type="PANTHER" id="PTHR45436">
    <property type="entry name" value="SENSOR HISTIDINE KINASE YKOH"/>
    <property type="match status" value="1"/>
</dbReference>
<evidence type="ECO:0000256" key="7">
    <source>
        <dbReference type="ARBA" id="ARBA00022777"/>
    </source>
</evidence>
<feature type="domain" description="Histidine kinase" evidence="13">
    <location>
        <begin position="254"/>
        <end position="516"/>
    </location>
</feature>
<feature type="compositionally biased region" description="Basic and acidic residues" evidence="11">
    <location>
        <begin position="317"/>
        <end position="344"/>
    </location>
</feature>
<dbReference type="OrthoDB" id="9786919at2"/>
<dbReference type="InterPro" id="IPR003660">
    <property type="entry name" value="HAMP_dom"/>
</dbReference>
<organism evidence="15 16">
    <name type="scientific">Propionivibrio dicarboxylicus</name>
    <dbReference type="NCBI Taxonomy" id="83767"/>
    <lineage>
        <taxon>Bacteria</taxon>
        <taxon>Pseudomonadati</taxon>
        <taxon>Pseudomonadota</taxon>
        <taxon>Betaproteobacteria</taxon>
        <taxon>Rhodocyclales</taxon>
        <taxon>Rhodocyclaceae</taxon>
        <taxon>Propionivibrio</taxon>
    </lineage>
</organism>
<dbReference type="PRINTS" id="PR00344">
    <property type="entry name" value="BCTRLSENSOR"/>
</dbReference>
<dbReference type="InterPro" id="IPR005467">
    <property type="entry name" value="His_kinase_dom"/>
</dbReference>
<dbReference type="InterPro" id="IPR036890">
    <property type="entry name" value="HATPase_C_sf"/>
</dbReference>
<comment type="subcellular location">
    <subcellularLocation>
        <location evidence="2">Cell inner membrane</location>
        <topology evidence="2">Multi-pass membrane protein</topology>
    </subcellularLocation>
</comment>
<dbReference type="EMBL" id="FNCY01000013">
    <property type="protein sequence ID" value="SDI12640.1"/>
    <property type="molecule type" value="Genomic_DNA"/>
</dbReference>
<keyword evidence="10 12" id="KW-0472">Membrane</keyword>
<evidence type="ECO:0000256" key="8">
    <source>
        <dbReference type="ARBA" id="ARBA00022989"/>
    </source>
</evidence>
<dbReference type="InterPro" id="IPR004358">
    <property type="entry name" value="Sig_transdc_His_kin-like_C"/>
</dbReference>
<dbReference type="AlphaFoldDB" id="A0A1G8I1U2"/>
<evidence type="ECO:0000256" key="6">
    <source>
        <dbReference type="ARBA" id="ARBA00022692"/>
    </source>
</evidence>
<keyword evidence="4" id="KW-0597">Phosphoprotein</keyword>
<dbReference type="Pfam" id="PF02518">
    <property type="entry name" value="HATPase_c"/>
    <property type="match status" value="1"/>
</dbReference>
<keyword evidence="7 15" id="KW-0418">Kinase</keyword>
<keyword evidence="16" id="KW-1185">Reference proteome</keyword>
<dbReference type="SUPFAM" id="SSF55874">
    <property type="entry name" value="ATPase domain of HSP90 chaperone/DNA topoisomerase II/histidine kinase"/>
    <property type="match status" value="1"/>
</dbReference>
<dbReference type="SMART" id="SM00387">
    <property type="entry name" value="HATPase_c"/>
    <property type="match status" value="1"/>
</dbReference>
<evidence type="ECO:0000256" key="11">
    <source>
        <dbReference type="SAM" id="MobiDB-lite"/>
    </source>
</evidence>
<evidence type="ECO:0000256" key="9">
    <source>
        <dbReference type="ARBA" id="ARBA00023012"/>
    </source>
</evidence>
<keyword evidence="6 12" id="KW-0812">Transmembrane</keyword>
<keyword evidence="8 12" id="KW-1133">Transmembrane helix</keyword>
<dbReference type="PANTHER" id="PTHR45436:SF15">
    <property type="entry name" value="SENSOR HISTIDINE KINASE CUSS"/>
    <property type="match status" value="1"/>
</dbReference>
<dbReference type="FunFam" id="3.30.565.10:FF:000006">
    <property type="entry name" value="Sensor histidine kinase WalK"/>
    <property type="match status" value="1"/>
</dbReference>
<dbReference type="InterPro" id="IPR048590">
    <property type="entry name" value="CusS-like_sensor"/>
</dbReference>
<evidence type="ECO:0000259" key="14">
    <source>
        <dbReference type="PROSITE" id="PS50885"/>
    </source>
</evidence>
<accession>A0A1G8I1U2</accession>
<sequence length="516" mass="55816">MTAGGRRSITLRLTLLFAAMSSGVLLALGILIGNSVESHFAAQDIDIMNGKLDLARQELGRARNEDDLIGALGQLDEALVGPQGLAVVVATRDGRLLFATRGVDFPDALLREVPTTTPVSTTPRLWRASSGRPYRGIVARVATAVPGAETATVGVAIDIEYHEHFMRSFRLTLWTFVVLAAVATGLLGWVAVRRGLAPLNDIRDTAAGITATRLDARLSLDAVPAELAALTDTLNAMLARLETSFRRLSDFSSDLAHEFRTPISNLLTQTQVMLAHPRSADDYRDVLASNIEEYERLSRMIADMLFLAKAEEGQHSLAKAEEGQHSLAKAEEGQHSLAKAEEGQHSLAKAGEGQEVTANAEDGRRLPTTEAVALGALADALLEYYRPLADDRQIGLERHGDATVTGEPLMLRRALANLLSNALRHTPASGRVSVRIDRRDDTVVIDVENTGETIPAIHLPRLFDRFYRVDAARQRQSEGTGLGLAIVRSIMQAHGGDVAVRSADGITVFSLIFPVR</sequence>
<dbReference type="CDD" id="cd00075">
    <property type="entry name" value="HATPase"/>
    <property type="match status" value="1"/>
</dbReference>
<dbReference type="CDD" id="cd00082">
    <property type="entry name" value="HisKA"/>
    <property type="match status" value="1"/>
</dbReference>
<evidence type="ECO:0000256" key="1">
    <source>
        <dbReference type="ARBA" id="ARBA00000085"/>
    </source>
</evidence>
<feature type="domain" description="HAMP" evidence="14">
    <location>
        <begin position="193"/>
        <end position="246"/>
    </location>
</feature>
<evidence type="ECO:0000313" key="15">
    <source>
        <dbReference type="EMBL" id="SDI12640.1"/>
    </source>
</evidence>
<name>A0A1G8I1U2_9RHOO</name>
<feature type="region of interest" description="Disordered" evidence="11">
    <location>
        <begin position="317"/>
        <end position="364"/>
    </location>
</feature>
<keyword evidence="5" id="KW-0808">Transferase</keyword>
<dbReference type="Pfam" id="PF00512">
    <property type="entry name" value="HisKA"/>
    <property type="match status" value="1"/>
</dbReference>
<dbReference type="PROSITE" id="PS50109">
    <property type="entry name" value="HIS_KIN"/>
    <property type="match status" value="1"/>
</dbReference>
<comment type="catalytic activity">
    <reaction evidence="1">
        <text>ATP + protein L-histidine = ADP + protein N-phospho-L-histidine.</text>
        <dbReference type="EC" id="2.7.13.3"/>
    </reaction>
</comment>
<dbReference type="Proteomes" id="UP000198607">
    <property type="component" value="Unassembled WGS sequence"/>
</dbReference>
<reference evidence="15 16" key="1">
    <citation type="submission" date="2016-10" db="EMBL/GenBank/DDBJ databases">
        <authorList>
            <person name="de Groot N.N."/>
        </authorList>
    </citation>
    <scope>NUCLEOTIDE SEQUENCE [LARGE SCALE GENOMIC DNA]</scope>
    <source>
        <strain evidence="15 16">DSM 5885</strain>
    </source>
</reference>
<dbReference type="EC" id="2.7.13.3" evidence="3"/>
<dbReference type="SMART" id="SM00388">
    <property type="entry name" value="HisKA"/>
    <property type="match status" value="1"/>
</dbReference>
<evidence type="ECO:0000256" key="3">
    <source>
        <dbReference type="ARBA" id="ARBA00012438"/>
    </source>
</evidence>
<dbReference type="InterPro" id="IPR050428">
    <property type="entry name" value="TCS_sensor_his_kinase"/>
</dbReference>
<evidence type="ECO:0000256" key="5">
    <source>
        <dbReference type="ARBA" id="ARBA00022679"/>
    </source>
</evidence>
<dbReference type="GO" id="GO:0000155">
    <property type="term" value="F:phosphorelay sensor kinase activity"/>
    <property type="evidence" value="ECO:0007669"/>
    <property type="project" value="InterPro"/>
</dbReference>
<dbReference type="Gene3D" id="6.10.340.10">
    <property type="match status" value="1"/>
</dbReference>
<dbReference type="Gene3D" id="1.10.287.130">
    <property type="match status" value="1"/>
</dbReference>